<dbReference type="GO" id="GO:0005634">
    <property type="term" value="C:nucleus"/>
    <property type="evidence" value="ECO:0007669"/>
    <property type="project" value="TreeGrafter"/>
</dbReference>
<dbReference type="InterPro" id="IPR015416">
    <property type="entry name" value="Znf_H2C2_histone_UAS-bd"/>
</dbReference>
<organism evidence="3 4">
    <name type="scientific">Maudiozyma exigua</name>
    <name type="common">Yeast</name>
    <name type="synonym">Kazachstania exigua</name>
    <dbReference type="NCBI Taxonomy" id="34358"/>
    <lineage>
        <taxon>Eukaryota</taxon>
        <taxon>Fungi</taxon>
        <taxon>Dikarya</taxon>
        <taxon>Ascomycota</taxon>
        <taxon>Saccharomycotina</taxon>
        <taxon>Saccharomycetes</taxon>
        <taxon>Saccharomycetales</taxon>
        <taxon>Saccharomycetaceae</taxon>
        <taxon>Maudiozyma</taxon>
    </lineage>
</organism>
<dbReference type="Proteomes" id="UP000750334">
    <property type="component" value="Unassembled WGS sequence"/>
</dbReference>
<feature type="compositionally biased region" description="Basic and acidic residues" evidence="1">
    <location>
        <begin position="7"/>
        <end position="16"/>
    </location>
</feature>
<reference evidence="3 4" key="1">
    <citation type="submission" date="2020-11" db="EMBL/GenBank/DDBJ databases">
        <title>Kefir isolates.</title>
        <authorList>
            <person name="Marcisauskas S."/>
            <person name="Kim Y."/>
            <person name="Blasche S."/>
        </authorList>
    </citation>
    <scope>NUCLEOTIDE SEQUENCE [LARGE SCALE GENOMIC DNA]</scope>
    <source>
        <strain evidence="3 4">OG2</strain>
    </source>
</reference>
<dbReference type="PROSITE" id="PS51186">
    <property type="entry name" value="GNAT"/>
    <property type="match status" value="1"/>
</dbReference>
<sequence length="577" mass="66097">MRTTTLDNKDEREHSVPEVSGHTFPMTNSTQQDQQLMTPLHPQTVILKDGETVATMYPIPSFPQLLPPELLNFLLDEFNMEIEKGDSFPYYETLSMEEFQDIWFNRDGHICIMVLGEIPELDYSADDIYPRNESADKNIKNGTSNNSSSDNGVDNKKKSEEYLQRKRLRNFNFKIPWEKQCLGIFQLQPAYPGRSSHVVTGTFLVNAGIRGKGIGKTLSEIFIEWSKKLGFTSCCFPLIYGTNVGIRRILEDLNFRRVGKLPEAGILKGYDVPVDSFIYAKEFTHIKRSIDLLRDPEKSNEIAKYERLRYYLETGEYPLHCDRGEKARLRVSAKNHNLLNGKLMTKGREVVYDPVKQRQIALETHNVMHEGINKVTSKIAKKYHWKRIKHSVSEVIAQCQKCKMRYPDENGVIITAGAEPVTQAHMLPSNVINAIDLTKKNGVTDSTNVKDRRQSTTVDKYNAESDSKRKRSKSISEKGNAHVNKQMRYDEQQYTDSYNNLNSTNTFNKFIADEMNKNRASYIDAATKVLVDMNDKSNLVSSKKKRNKSNSDNIMNDAMLNLEDNVMAALEIVQKEQ</sequence>
<evidence type="ECO:0000313" key="4">
    <source>
        <dbReference type="Proteomes" id="UP000750334"/>
    </source>
</evidence>
<keyword evidence="4" id="KW-1185">Reference proteome</keyword>
<dbReference type="AlphaFoldDB" id="A0A9P7B3T7"/>
<comment type="caution">
    <text evidence="3">The sequence shown here is derived from an EMBL/GenBank/DDBJ whole genome shotgun (WGS) entry which is preliminary data.</text>
</comment>
<dbReference type="Gene3D" id="1.10.340.70">
    <property type="match status" value="1"/>
</dbReference>
<accession>A0A9P7B3T7</accession>
<dbReference type="InterPro" id="IPR052742">
    <property type="entry name" value="Mito_N-acetyltransferase"/>
</dbReference>
<dbReference type="OrthoDB" id="10264707at2759"/>
<dbReference type="SUPFAM" id="SSF55729">
    <property type="entry name" value="Acyl-CoA N-acyltransferases (Nat)"/>
    <property type="match status" value="1"/>
</dbReference>
<dbReference type="InterPro" id="IPR000182">
    <property type="entry name" value="GNAT_dom"/>
</dbReference>
<name>A0A9P7B3T7_MAUEX</name>
<feature type="non-terminal residue" evidence="3">
    <location>
        <position position="577"/>
    </location>
</feature>
<feature type="compositionally biased region" description="Low complexity" evidence="1">
    <location>
        <begin position="140"/>
        <end position="152"/>
    </location>
</feature>
<evidence type="ECO:0000256" key="1">
    <source>
        <dbReference type="SAM" id="MobiDB-lite"/>
    </source>
</evidence>
<dbReference type="Gene3D" id="3.40.630.30">
    <property type="match status" value="1"/>
</dbReference>
<dbReference type="Pfam" id="PF09337">
    <property type="entry name" value="zf-H2C2"/>
    <property type="match status" value="1"/>
</dbReference>
<dbReference type="GO" id="GO:0016747">
    <property type="term" value="F:acyltransferase activity, transferring groups other than amino-acyl groups"/>
    <property type="evidence" value="ECO:0007669"/>
    <property type="project" value="InterPro"/>
</dbReference>
<dbReference type="PANTHER" id="PTHR43138">
    <property type="entry name" value="ACETYLTRANSFERASE, GNAT FAMILY"/>
    <property type="match status" value="1"/>
</dbReference>
<dbReference type="PANTHER" id="PTHR43138:SF2">
    <property type="entry name" value="PROTEIN SPT10"/>
    <property type="match status" value="1"/>
</dbReference>
<evidence type="ECO:0000259" key="2">
    <source>
        <dbReference type="PROSITE" id="PS51186"/>
    </source>
</evidence>
<dbReference type="InterPro" id="IPR016181">
    <property type="entry name" value="Acyl_CoA_acyltransferase"/>
</dbReference>
<feature type="region of interest" description="Disordered" evidence="1">
    <location>
        <begin position="1"/>
        <end position="32"/>
    </location>
</feature>
<feature type="domain" description="N-acetyltransferase" evidence="2">
    <location>
        <begin position="116"/>
        <end position="284"/>
    </location>
</feature>
<gene>
    <name evidence="3" type="ORF">C6P45_002610</name>
</gene>
<evidence type="ECO:0000313" key="3">
    <source>
        <dbReference type="EMBL" id="KAG0656774.1"/>
    </source>
</evidence>
<feature type="region of interest" description="Disordered" evidence="1">
    <location>
        <begin position="442"/>
        <end position="486"/>
    </location>
</feature>
<protein>
    <recommendedName>
        <fullName evidence="2">N-acetyltransferase domain-containing protein</fullName>
    </recommendedName>
</protein>
<proteinExistence type="predicted"/>
<feature type="region of interest" description="Disordered" evidence="1">
    <location>
        <begin position="134"/>
        <end position="157"/>
    </location>
</feature>
<dbReference type="EMBL" id="PUHR01000250">
    <property type="protein sequence ID" value="KAG0656774.1"/>
    <property type="molecule type" value="Genomic_DNA"/>
</dbReference>